<dbReference type="Proteomes" id="UP000187608">
    <property type="component" value="Unassembled WGS sequence"/>
</dbReference>
<keyword evidence="1" id="KW-0812">Transmembrane</keyword>
<evidence type="ECO:0000256" key="1">
    <source>
        <dbReference type="SAM" id="Phobius"/>
    </source>
</evidence>
<dbReference type="AlphaFoldDB" id="A0A1N7IIZ8"/>
<evidence type="ECO:0000313" key="3">
    <source>
        <dbReference type="Proteomes" id="UP000187608"/>
    </source>
</evidence>
<proteinExistence type="predicted"/>
<protein>
    <submittedName>
        <fullName evidence="2">Uncharacterized protein</fullName>
    </submittedName>
</protein>
<keyword evidence="1" id="KW-1133">Transmembrane helix</keyword>
<dbReference type="EMBL" id="FTOC01000001">
    <property type="protein sequence ID" value="SIS37032.1"/>
    <property type="molecule type" value="Genomic_DNA"/>
</dbReference>
<reference evidence="3" key="1">
    <citation type="submission" date="2017-01" db="EMBL/GenBank/DDBJ databases">
        <authorList>
            <person name="Varghese N."/>
            <person name="Submissions S."/>
        </authorList>
    </citation>
    <scope>NUCLEOTIDE SEQUENCE [LARGE SCALE GENOMIC DNA]</scope>
    <source>
        <strain evidence="3">DSM 23127</strain>
    </source>
</reference>
<dbReference type="STRING" id="570947.SAMN05421687_101197"/>
<feature type="transmembrane region" description="Helical" evidence="1">
    <location>
        <begin position="7"/>
        <end position="25"/>
    </location>
</feature>
<sequence>MRKRNVTLLIIFLVFSLIFGLYYWFGIAVQ</sequence>
<accession>A0A1N7IIZ8</accession>
<organism evidence="2 3">
    <name type="scientific">Salimicrobium flavidum</name>
    <dbReference type="NCBI Taxonomy" id="570947"/>
    <lineage>
        <taxon>Bacteria</taxon>
        <taxon>Bacillati</taxon>
        <taxon>Bacillota</taxon>
        <taxon>Bacilli</taxon>
        <taxon>Bacillales</taxon>
        <taxon>Bacillaceae</taxon>
        <taxon>Salimicrobium</taxon>
    </lineage>
</organism>
<name>A0A1N7IIZ8_9BACI</name>
<keyword evidence="1" id="KW-0472">Membrane</keyword>
<evidence type="ECO:0000313" key="2">
    <source>
        <dbReference type="EMBL" id="SIS37032.1"/>
    </source>
</evidence>
<gene>
    <name evidence="2" type="ORF">SAMN05421687_101197</name>
</gene>
<keyword evidence="3" id="KW-1185">Reference proteome</keyword>